<feature type="compositionally biased region" description="Low complexity" evidence="1">
    <location>
        <begin position="145"/>
        <end position="162"/>
    </location>
</feature>
<feature type="region of interest" description="Disordered" evidence="1">
    <location>
        <begin position="143"/>
        <end position="179"/>
    </location>
</feature>
<organism evidence="2 3">
    <name type="scientific">Elysia crispata</name>
    <name type="common">lettuce slug</name>
    <dbReference type="NCBI Taxonomy" id="231223"/>
    <lineage>
        <taxon>Eukaryota</taxon>
        <taxon>Metazoa</taxon>
        <taxon>Spiralia</taxon>
        <taxon>Lophotrochozoa</taxon>
        <taxon>Mollusca</taxon>
        <taxon>Gastropoda</taxon>
        <taxon>Heterobranchia</taxon>
        <taxon>Euthyneura</taxon>
        <taxon>Panpulmonata</taxon>
        <taxon>Sacoglossa</taxon>
        <taxon>Placobranchoidea</taxon>
        <taxon>Plakobranchidae</taxon>
        <taxon>Elysia</taxon>
    </lineage>
</organism>
<dbReference type="Proteomes" id="UP001283361">
    <property type="component" value="Unassembled WGS sequence"/>
</dbReference>
<evidence type="ECO:0000313" key="3">
    <source>
        <dbReference type="Proteomes" id="UP001283361"/>
    </source>
</evidence>
<keyword evidence="3" id="KW-1185">Reference proteome</keyword>
<dbReference type="EMBL" id="JAWDGP010000071">
    <property type="protein sequence ID" value="KAK3803966.1"/>
    <property type="molecule type" value="Genomic_DNA"/>
</dbReference>
<name>A0AAE1BEE7_9GAST</name>
<dbReference type="AlphaFoldDB" id="A0AAE1BEE7"/>
<proteinExistence type="predicted"/>
<gene>
    <name evidence="2" type="ORF">RRG08_052987</name>
</gene>
<sequence>MVTNNDQSVNENILTGAAADDQGTGNLRWVHSGEVYTGALGSDLKNNRSGKYCLAWDRKRQELVPQGLDIPSPFVCQKELVTYTHAYVISIPWACAEDQRSAHSTTSCPASTSATTSFTTSYAALSAAHPLDDSRDSDTVHIRLSIPPHSSSPSSSSSISSSGKNTGMTRTETSEDTTTLSRDGFYRRINLTDLVLDGLDPQQIYFVVHSTSHISLVLMVWRERAGDVISACSSLVFPVGWNNVAYTSFFAHATAEDATFDAISTSALPTSVTFVVSGINETMTYDLGGYSFEGR</sequence>
<comment type="caution">
    <text evidence="2">The sequence shown here is derived from an EMBL/GenBank/DDBJ whole genome shotgun (WGS) entry which is preliminary data.</text>
</comment>
<protein>
    <submittedName>
        <fullName evidence="2">Uncharacterized protein</fullName>
    </submittedName>
</protein>
<evidence type="ECO:0000256" key="1">
    <source>
        <dbReference type="SAM" id="MobiDB-lite"/>
    </source>
</evidence>
<accession>A0AAE1BEE7</accession>
<evidence type="ECO:0000313" key="2">
    <source>
        <dbReference type="EMBL" id="KAK3803966.1"/>
    </source>
</evidence>
<reference evidence="2" key="1">
    <citation type="journal article" date="2023" name="G3 (Bethesda)">
        <title>A reference genome for the long-term kleptoplast-retaining sea slug Elysia crispata morphotype clarki.</title>
        <authorList>
            <person name="Eastman K.E."/>
            <person name="Pendleton A.L."/>
            <person name="Shaikh M.A."/>
            <person name="Suttiyut T."/>
            <person name="Ogas R."/>
            <person name="Tomko P."/>
            <person name="Gavelis G."/>
            <person name="Widhalm J.R."/>
            <person name="Wisecaver J.H."/>
        </authorList>
    </citation>
    <scope>NUCLEOTIDE SEQUENCE</scope>
    <source>
        <strain evidence="2">ECLA1</strain>
    </source>
</reference>
<feature type="non-terminal residue" evidence="2">
    <location>
        <position position="1"/>
    </location>
</feature>